<accession>A0AAD7Y116</accession>
<dbReference type="AlphaFoldDB" id="A0AAD7Y116"/>
<evidence type="ECO:0000313" key="3">
    <source>
        <dbReference type="Proteomes" id="UP001234581"/>
    </source>
</evidence>
<proteinExistence type="predicted"/>
<reference evidence="2 3" key="1">
    <citation type="submission" date="2023-03" db="EMBL/GenBank/DDBJ databases">
        <title>Genome sequence of Lichtheimia ornata CBS 291.66.</title>
        <authorList>
            <person name="Mohabir J.T."/>
            <person name="Shea T.P."/>
            <person name="Kurbessoian T."/>
            <person name="Berby B."/>
            <person name="Fontaine J."/>
            <person name="Livny J."/>
            <person name="Gnirke A."/>
            <person name="Stajich J.E."/>
            <person name="Cuomo C.A."/>
        </authorList>
    </citation>
    <scope>NUCLEOTIDE SEQUENCE [LARGE SCALE GENOMIC DNA]</scope>
    <source>
        <strain evidence="2">CBS 291.66</strain>
    </source>
</reference>
<comment type="caution">
    <text evidence="2">The sequence shown here is derived from an EMBL/GenBank/DDBJ whole genome shotgun (WGS) entry which is preliminary data.</text>
</comment>
<dbReference type="RefSeq" id="XP_058342895.1">
    <property type="nucleotide sequence ID" value="XM_058486283.1"/>
</dbReference>
<evidence type="ECO:0000256" key="1">
    <source>
        <dbReference type="SAM" id="MobiDB-lite"/>
    </source>
</evidence>
<feature type="compositionally biased region" description="Polar residues" evidence="1">
    <location>
        <begin position="76"/>
        <end position="95"/>
    </location>
</feature>
<dbReference type="EMBL" id="JARTCD010000027">
    <property type="protein sequence ID" value="KAJ8657982.1"/>
    <property type="molecule type" value="Genomic_DNA"/>
</dbReference>
<name>A0AAD7Y116_9FUNG</name>
<sequence>MPLYCRYCHHHQDHTRIQYPNKPKPRRRHCQERGHLRKDCPIHCGSALLPNNNPAISDFLDKESPTFRMSKSGISIRQRTLSPPQQLHFNFSPKLSKTKKTESNPLTTSAPPDPVLIADPPDHNVTSIEISSPPSPSSAAHAENMVT</sequence>
<keyword evidence="3" id="KW-1185">Reference proteome</keyword>
<feature type="region of interest" description="Disordered" evidence="1">
    <location>
        <begin position="76"/>
        <end position="147"/>
    </location>
</feature>
<dbReference type="GeneID" id="83213664"/>
<evidence type="ECO:0000313" key="2">
    <source>
        <dbReference type="EMBL" id="KAJ8657982.1"/>
    </source>
</evidence>
<protein>
    <submittedName>
        <fullName evidence="2">Uncharacterized protein</fullName>
    </submittedName>
</protein>
<gene>
    <name evidence="2" type="ORF">O0I10_006253</name>
</gene>
<organism evidence="2 3">
    <name type="scientific">Lichtheimia ornata</name>
    <dbReference type="NCBI Taxonomy" id="688661"/>
    <lineage>
        <taxon>Eukaryota</taxon>
        <taxon>Fungi</taxon>
        <taxon>Fungi incertae sedis</taxon>
        <taxon>Mucoromycota</taxon>
        <taxon>Mucoromycotina</taxon>
        <taxon>Mucoromycetes</taxon>
        <taxon>Mucorales</taxon>
        <taxon>Lichtheimiaceae</taxon>
        <taxon>Lichtheimia</taxon>
    </lineage>
</organism>
<dbReference type="Proteomes" id="UP001234581">
    <property type="component" value="Unassembled WGS sequence"/>
</dbReference>